<keyword evidence="3" id="KW-1185">Reference proteome</keyword>
<protein>
    <submittedName>
        <fullName evidence="2">DUF4261 domain-containing protein</fullName>
    </submittedName>
</protein>
<proteinExistence type="predicted"/>
<evidence type="ECO:0000259" key="1">
    <source>
        <dbReference type="Pfam" id="PF14080"/>
    </source>
</evidence>
<comment type="caution">
    <text evidence="2">The sequence shown here is derived from an EMBL/GenBank/DDBJ whole genome shotgun (WGS) entry which is preliminary data.</text>
</comment>
<name>A0ABS2GM40_9FIRM</name>
<sequence>MAQTQENAALQAMKEWLAHPQELGKAPARIECTGTFELHGLRYYLFRYKKTLLGSWLLGVCGGYEGDELEHCGHVWSEMEPYDESTAVEKATAMVEMIRAYWMQQAEKADSQGEDSERTGAFAGFVLLSDPSWDKAAFIRDLQEKWGLTVQEDEDEETGDDTLVFEEGKMIAAVSLMAAPIPNGEAELNAENNFLWPEAVEITKTHQAHLMVVVLGQEEDLLERGKLYVKLLASCCRQKNALGVYTSGVVFEPRFYEGFADMMQEGELPIFNWIWFGLYRSEKGICGYTYGMDVFGFDEMEVLDADADPSEVRDFLASMVEYVLSGGVTLHDGETIGFSAEDKHAITRSPGVALPVMTLKISYSAL</sequence>
<organism evidence="2 3">
    <name type="scientific">Hydrogenoanaerobacterium saccharovorans</name>
    <dbReference type="NCBI Taxonomy" id="474960"/>
    <lineage>
        <taxon>Bacteria</taxon>
        <taxon>Bacillati</taxon>
        <taxon>Bacillota</taxon>
        <taxon>Clostridia</taxon>
        <taxon>Eubacteriales</taxon>
        <taxon>Oscillospiraceae</taxon>
        <taxon>Hydrogenoanaerobacterium</taxon>
    </lineage>
</organism>
<gene>
    <name evidence="2" type="ORF">H9X81_07145</name>
</gene>
<evidence type="ECO:0000313" key="3">
    <source>
        <dbReference type="Proteomes" id="UP000724149"/>
    </source>
</evidence>
<accession>A0ABS2GM40</accession>
<dbReference type="InterPro" id="IPR025357">
    <property type="entry name" value="DUF4261"/>
</dbReference>
<evidence type="ECO:0000313" key="2">
    <source>
        <dbReference type="EMBL" id="MBM6923462.1"/>
    </source>
</evidence>
<feature type="domain" description="DUF4261" evidence="1">
    <location>
        <begin position="288"/>
        <end position="361"/>
    </location>
</feature>
<dbReference type="Pfam" id="PF14080">
    <property type="entry name" value="DUF4261"/>
    <property type="match status" value="1"/>
</dbReference>
<reference evidence="2 3" key="1">
    <citation type="journal article" date="2021" name="Sci. Rep.">
        <title>The distribution of antibiotic resistance genes in chicken gut microbiota commensals.</title>
        <authorList>
            <person name="Juricova H."/>
            <person name="Matiasovicova J."/>
            <person name="Kubasova T."/>
            <person name="Cejkova D."/>
            <person name="Rychlik I."/>
        </authorList>
    </citation>
    <scope>NUCLEOTIDE SEQUENCE [LARGE SCALE GENOMIC DNA]</scope>
    <source>
        <strain evidence="2 3">An564</strain>
    </source>
</reference>
<dbReference type="EMBL" id="JACSNR010000006">
    <property type="protein sequence ID" value="MBM6923462.1"/>
    <property type="molecule type" value="Genomic_DNA"/>
</dbReference>
<dbReference type="Proteomes" id="UP000724149">
    <property type="component" value="Unassembled WGS sequence"/>
</dbReference>